<organism evidence="1">
    <name type="scientific">Arundo donax</name>
    <name type="common">Giant reed</name>
    <name type="synonym">Donax arundinaceus</name>
    <dbReference type="NCBI Taxonomy" id="35708"/>
    <lineage>
        <taxon>Eukaryota</taxon>
        <taxon>Viridiplantae</taxon>
        <taxon>Streptophyta</taxon>
        <taxon>Embryophyta</taxon>
        <taxon>Tracheophyta</taxon>
        <taxon>Spermatophyta</taxon>
        <taxon>Magnoliopsida</taxon>
        <taxon>Liliopsida</taxon>
        <taxon>Poales</taxon>
        <taxon>Poaceae</taxon>
        <taxon>PACMAD clade</taxon>
        <taxon>Arundinoideae</taxon>
        <taxon>Arundineae</taxon>
        <taxon>Arundo</taxon>
    </lineage>
</organism>
<dbReference type="AlphaFoldDB" id="A0A0A8Y148"/>
<evidence type="ECO:0000313" key="1">
    <source>
        <dbReference type="EMBL" id="JAD18715.1"/>
    </source>
</evidence>
<proteinExistence type="predicted"/>
<protein>
    <submittedName>
        <fullName evidence="1">Uncharacterized protein</fullName>
    </submittedName>
</protein>
<sequence length="37" mass="4294">MPNKKTTRTLSSFQQHDAVPNIINRRNARVRATVAWD</sequence>
<name>A0A0A8Y148_ARUDO</name>
<reference evidence="1" key="1">
    <citation type="submission" date="2014-09" db="EMBL/GenBank/DDBJ databases">
        <authorList>
            <person name="Magalhaes I.L.F."/>
            <person name="Oliveira U."/>
            <person name="Santos F.R."/>
            <person name="Vidigal T.H.D.A."/>
            <person name="Brescovit A.D."/>
            <person name="Santos A.J."/>
        </authorList>
    </citation>
    <scope>NUCLEOTIDE SEQUENCE</scope>
    <source>
        <tissue evidence="1">Shoot tissue taken approximately 20 cm above the soil surface</tissue>
    </source>
</reference>
<accession>A0A0A8Y148</accession>
<reference evidence="1" key="2">
    <citation type="journal article" date="2015" name="Data Brief">
        <title>Shoot transcriptome of the giant reed, Arundo donax.</title>
        <authorList>
            <person name="Barrero R.A."/>
            <person name="Guerrero F.D."/>
            <person name="Moolhuijzen P."/>
            <person name="Goolsby J.A."/>
            <person name="Tidwell J."/>
            <person name="Bellgard S.E."/>
            <person name="Bellgard M.I."/>
        </authorList>
    </citation>
    <scope>NUCLEOTIDE SEQUENCE</scope>
    <source>
        <tissue evidence="1">Shoot tissue taken approximately 20 cm above the soil surface</tissue>
    </source>
</reference>
<dbReference type="EMBL" id="GBRH01279180">
    <property type="protein sequence ID" value="JAD18715.1"/>
    <property type="molecule type" value="Transcribed_RNA"/>
</dbReference>